<feature type="repeat" description="ANK" evidence="1">
    <location>
        <begin position="247"/>
        <end position="266"/>
    </location>
</feature>
<dbReference type="InterPro" id="IPR003123">
    <property type="entry name" value="VPS9"/>
</dbReference>
<evidence type="ECO:0000313" key="4">
    <source>
        <dbReference type="Proteomes" id="UP000007875"/>
    </source>
</evidence>
<dbReference type="PANTHER" id="PTHR24170:SF2">
    <property type="entry name" value="ANKYRIN REPEAT DOMAIN-CONTAINING PROTEIN 27"/>
    <property type="match status" value="1"/>
</dbReference>
<evidence type="ECO:0000256" key="1">
    <source>
        <dbReference type="PROSITE-ProRule" id="PRU00023"/>
    </source>
</evidence>
<dbReference type="SMART" id="SM00248">
    <property type="entry name" value="ANK"/>
    <property type="match status" value="3"/>
</dbReference>
<keyword evidence="4" id="KW-1185">Reference proteome</keyword>
<dbReference type="AlphaFoldDB" id="H2YI55"/>
<dbReference type="GO" id="GO:0045022">
    <property type="term" value="P:early endosome to late endosome transport"/>
    <property type="evidence" value="ECO:0007669"/>
    <property type="project" value="TreeGrafter"/>
</dbReference>
<dbReference type="GO" id="GO:0048812">
    <property type="term" value="P:neuron projection morphogenesis"/>
    <property type="evidence" value="ECO:0007669"/>
    <property type="project" value="TreeGrafter"/>
</dbReference>
<dbReference type="GO" id="GO:0043005">
    <property type="term" value="C:neuron projection"/>
    <property type="evidence" value="ECO:0007669"/>
    <property type="project" value="TreeGrafter"/>
</dbReference>
<keyword evidence="1" id="KW-0040">ANK repeat</keyword>
<dbReference type="InterPro" id="IPR036770">
    <property type="entry name" value="Ankyrin_rpt-contain_sf"/>
</dbReference>
<dbReference type="InterPro" id="IPR051248">
    <property type="entry name" value="UPF0507/Ank_repeat_27"/>
</dbReference>
<sequence>MSSDDLLPILIYLVIKCEVANWFANLAYMKHFHFTKTTQDQSGFYLATLEAAVEHVRHRNVKIDKIKVLSSHGSVQELQHFFEMISNGDVASVDRMLRQAEDLRNLHNHDKCHPLCECTNCIKLSNRRASRGKDISVTTRDDKGRTALHIAALTGRHEVVETLLSHGSDINASDYHGSTPLHLAAQEGSQSVIFLLLHYGAAANQKENNNNTALHLACYGGHDGSVKAMLYYDPVRAVVKLDATNDNGDTPLHMAAKWGYATIAQA</sequence>
<dbReference type="Ensembl" id="ENSCSAVT00000005075.1">
    <property type="protein sequence ID" value="ENSCSAVP00000005004.1"/>
    <property type="gene ID" value="ENSCSAVG00000002984.1"/>
</dbReference>
<dbReference type="STRING" id="51511.ENSCSAVP00000005004"/>
<dbReference type="Pfam" id="PF02204">
    <property type="entry name" value="VPS9"/>
    <property type="match status" value="1"/>
</dbReference>
<feature type="repeat" description="ANK" evidence="1">
    <location>
        <begin position="143"/>
        <end position="175"/>
    </location>
</feature>
<dbReference type="SUPFAM" id="SSF48403">
    <property type="entry name" value="Ankyrin repeat"/>
    <property type="match status" value="1"/>
</dbReference>
<feature type="domain" description="VPS9" evidence="2">
    <location>
        <begin position="1"/>
        <end position="65"/>
    </location>
</feature>
<dbReference type="PRINTS" id="PR01415">
    <property type="entry name" value="ANKYRIN"/>
</dbReference>
<dbReference type="Pfam" id="PF12796">
    <property type="entry name" value="Ank_2"/>
    <property type="match status" value="1"/>
</dbReference>
<dbReference type="Gene3D" id="1.25.40.20">
    <property type="entry name" value="Ankyrin repeat-containing domain"/>
    <property type="match status" value="2"/>
</dbReference>
<dbReference type="OMA" id="HAKSHIQ"/>
<dbReference type="PROSITE" id="PS51205">
    <property type="entry name" value="VPS9"/>
    <property type="match status" value="1"/>
</dbReference>
<proteinExistence type="predicted"/>
<dbReference type="GO" id="GO:0000149">
    <property type="term" value="F:SNARE binding"/>
    <property type="evidence" value="ECO:0007669"/>
    <property type="project" value="TreeGrafter"/>
</dbReference>
<dbReference type="Pfam" id="PF00023">
    <property type="entry name" value="Ank"/>
    <property type="match status" value="2"/>
</dbReference>
<name>H2YI55_CIOSA</name>
<accession>H2YI55</accession>
<dbReference type="HOGENOM" id="CLU_1047792_0_0_1"/>
<dbReference type="Proteomes" id="UP000007875">
    <property type="component" value="Unassembled WGS sequence"/>
</dbReference>
<dbReference type="InterPro" id="IPR037191">
    <property type="entry name" value="VPS9_dom_sf"/>
</dbReference>
<dbReference type="PROSITE" id="PS50297">
    <property type="entry name" value="ANK_REP_REGION"/>
    <property type="match status" value="3"/>
</dbReference>
<dbReference type="Gene3D" id="1.20.1050.80">
    <property type="entry name" value="VPS9 domain"/>
    <property type="match status" value="1"/>
</dbReference>
<dbReference type="InterPro" id="IPR002110">
    <property type="entry name" value="Ankyrin_rpt"/>
</dbReference>
<reference evidence="3" key="3">
    <citation type="submission" date="2025-09" db="UniProtKB">
        <authorList>
            <consortium name="Ensembl"/>
        </authorList>
    </citation>
    <scope>IDENTIFICATION</scope>
</reference>
<dbReference type="GO" id="GO:0005886">
    <property type="term" value="C:plasma membrane"/>
    <property type="evidence" value="ECO:0007669"/>
    <property type="project" value="TreeGrafter"/>
</dbReference>
<dbReference type="GO" id="GO:0097422">
    <property type="term" value="C:tubular endosome"/>
    <property type="evidence" value="ECO:0007669"/>
    <property type="project" value="TreeGrafter"/>
</dbReference>
<reference evidence="3" key="2">
    <citation type="submission" date="2025-08" db="UniProtKB">
        <authorList>
            <consortium name="Ensembl"/>
        </authorList>
    </citation>
    <scope>IDENTIFICATION</scope>
</reference>
<dbReference type="eggNOG" id="KOG2319">
    <property type="taxonomic scope" value="Eukaryota"/>
</dbReference>
<dbReference type="GO" id="GO:0005769">
    <property type="term" value="C:early endosome"/>
    <property type="evidence" value="ECO:0007669"/>
    <property type="project" value="TreeGrafter"/>
</dbReference>
<dbReference type="GeneTree" id="ENSGT00940000157021"/>
<dbReference type="GO" id="GO:0030133">
    <property type="term" value="C:transport vesicle"/>
    <property type="evidence" value="ECO:0007669"/>
    <property type="project" value="TreeGrafter"/>
</dbReference>
<reference evidence="4" key="1">
    <citation type="submission" date="2003-08" db="EMBL/GenBank/DDBJ databases">
        <authorList>
            <person name="Birren B."/>
            <person name="Nusbaum C."/>
            <person name="Abebe A."/>
            <person name="Abouelleil A."/>
            <person name="Adekoya E."/>
            <person name="Ait-zahra M."/>
            <person name="Allen N."/>
            <person name="Allen T."/>
            <person name="An P."/>
            <person name="Anderson M."/>
            <person name="Anderson S."/>
            <person name="Arachchi H."/>
            <person name="Armbruster J."/>
            <person name="Bachantsang P."/>
            <person name="Baldwin J."/>
            <person name="Barry A."/>
            <person name="Bayul T."/>
            <person name="Blitshsteyn B."/>
            <person name="Bloom T."/>
            <person name="Blye J."/>
            <person name="Boguslavskiy L."/>
            <person name="Borowsky M."/>
            <person name="Boukhgalter B."/>
            <person name="Brunache A."/>
            <person name="Butler J."/>
            <person name="Calixte N."/>
            <person name="Calvo S."/>
            <person name="Camarata J."/>
            <person name="Campo K."/>
            <person name="Chang J."/>
            <person name="Cheshatsang Y."/>
            <person name="Citroen M."/>
            <person name="Collymore A."/>
            <person name="Considine T."/>
            <person name="Cook A."/>
            <person name="Cooke P."/>
            <person name="Corum B."/>
            <person name="Cuomo C."/>
            <person name="David R."/>
            <person name="Dawoe T."/>
            <person name="Degray S."/>
            <person name="Dodge S."/>
            <person name="Dooley K."/>
            <person name="Dorje P."/>
            <person name="Dorjee K."/>
            <person name="Dorris L."/>
            <person name="Duffey N."/>
            <person name="Dupes A."/>
            <person name="Elkins T."/>
            <person name="Engels R."/>
            <person name="Erickson J."/>
            <person name="Farina A."/>
            <person name="Faro S."/>
            <person name="Ferreira P."/>
            <person name="Fischer H."/>
            <person name="Fitzgerald M."/>
            <person name="Foley K."/>
            <person name="Gage D."/>
            <person name="Galagan J."/>
            <person name="Gearin G."/>
            <person name="Gnerre S."/>
            <person name="Gnirke A."/>
            <person name="Goyette A."/>
            <person name="Graham J."/>
            <person name="Grandbois E."/>
            <person name="Gyaltsen K."/>
            <person name="Hafez N."/>
            <person name="Hagopian D."/>
            <person name="Hagos B."/>
            <person name="Hall J."/>
            <person name="Hatcher B."/>
            <person name="Heller A."/>
            <person name="Higgins H."/>
            <person name="Honan T."/>
            <person name="Horn A."/>
            <person name="Houde N."/>
            <person name="Hughes L."/>
            <person name="Hulme W."/>
            <person name="Husby E."/>
            <person name="Iliev I."/>
            <person name="Jaffe D."/>
            <person name="Jones C."/>
            <person name="Kamal M."/>
            <person name="Kamat A."/>
            <person name="Kamvysselis M."/>
            <person name="Karlsson E."/>
            <person name="Kells C."/>
            <person name="Kieu A."/>
            <person name="Kisner P."/>
            <person name="Kodira C."/>
            <person name="Kulbokas E."/>
            <person name="Labutti K."/>
            <person name="Lama D."/>
            <person name="Landers T."/>
            <person name="Leger J."/>
            <person name="Levine S."/>
            <person name="Lewis D."/>
            <person name="Lewis T."/>
            <person name="Lindblad-toh K."/>
            <person name="Liu X."/>
            <person name="Lokyitsang T."/>
            <person name="Lokyitsang Y."/>
            <person name="Lucien O."/>
            <person name="Lui A."/>
            <person name="Ma L.J."/>
            <person name="Mabbitt R."/>
            <person name="Macdonald J."/>
            <person name="Maclean C."/>
            <person name="Major J."/>
            <person name="Manning J."/>
            <person name="Marabella R."/>
            <person name="Maru K."/>
            <person name="Matthews C."/>
            <person name="Mauceli E."/>
            <person name="Mccarthy M."/>
            <person name="Mcdonough S."/>
            <person name="Mcghee T."/>
            <person name="Meldrim J."/>
            <person name="Meneus L."/>
            <person name="Mesirov J."/>
            <person name="Mihalev A."/>
            <person name="Mihova T."/>
            <person name="Mikkelsen T."/>
            <person name="Mlenga V."/>
            <person name="Moru K."/>
            <person name="Mozes J."/>
            <person name="Mulrain L."/>
            <person name="Munson G."/>
            <person name="Naylor J."/>
            <person name="Newes C."/>
            <person name="Nguyen C."/>
            <person name="Nguyen N."/>
            <person name="Nguyen T."/>
            <person name="Nicol R."/>
            <person name="Nielsen C."/>
            <person name="Nizzari M."/>
            <person name="Norbu C."/>
            <person name="Norbu N."/>
            <person name="O'donnell P."/>
            <person name="Okoawo O."/>
            <person name="O'leary S."/>
            <person name="Omotosho B."/>
            <person name="O'neill K."/>
            <person name="Osman S."/>
            <person name="Parker S."/>
            <person name="Perrin D."/>
            <person name="Phunkhang P."/>
            <person name="Piqani B."/>
            <person name="Purcell S."/>
            <person name="Rachupka T."/>
            <person name="Ramasamy U."/>
            <person name="Rameau R."/>
            <person name="Ray V."/>
            <person name="Raymond C."/>
            <person name="Retta R."/>
            <person name="Richardson S."/>
            <person name="Rise C."/>
            <person name="Rodriguez J."/>
            <person name="Rogers J."/>
            <person name="Rogov P."/>
            <person name="Rutman M."/>
            <person name="Schupbach R."/>
            <person name="Seaman C."/>
            <person name="Settipalli S."/>
            <person name="Sharpe T."/>
            <person name="Sheridan J."/>
            <person name="Sherpa N."/>
            <person name="Shi J."/>
            <person name="Smirnov S."/>
            <person name="Smith C."/>
            <person name="Sougnez C."/>
            <person name="Spencer B."/>
            <person name="Stalker J."/>
            <person name="Stange-thomann N."/>
            <person name="Stavropoulos S."/>
            <person name="Stetson K."/>
            <person name="Stone C."/>
            <person name="Stone S."/>
            <person name="Stubbs M."/>
            <person name="Talamas J."/>
            <person name="Tchuinga P."/>
            <person name="Tenzing P."/>
            <person name="Tesfaye S."/>
            <person name="Theodore J."/>
            <person name="Thoulutsang Y."/>
            <person name="Topham K."/>
            <person name="Towey S."/>
            <person name="Tsamla T."/>
            <person name="Tsomo N."/>
            <person name="Vallee D."/>
            <person name="Vassiliev H."/>
            <person name="Venkataraman V."/>
            <person name="Vinson J."/>
            <person name="Vo A."/>
            <person name="Wade C."/>
            <person name="Wang S."/>
            <person name="Wangchuk T."/>
            <person name="Wangdi T."/>
            <person name="Whittaker C."/>
            <person name="Wilkinson J."/>
            <person name="Wu Y."/>
            <person name="Wyman D."/>
            <person name="Yadav S."/>
            <person name="Yang S."/>
            <person name="Yang X."/>
            <person name="Yeager S."/>
            <person name="Yee E."/>
            <person name="Young G."/>
            <person name="Zainoun J."/>
            <person name="Zembeck L."/>
            <person name="Zimmer A."/>
            <person name="Zody M."/>
            <person name="Lander E."/>
        </authorList>
    </citation>
    <scope>NUCLEOTIDE SEQUENCE [LARGE SCALE GENOMIC DNA]</scope>
</reference>
<dbReference type="SUPFAM" id="SSF109993">
    <property type="entry name" value="VPS9 domain"/>
    <property type="match status" value="1"/>
</dbReference>
<dbReference type="GO" id="GO:0005085">
    <property type="term" value="F:guanyl-nucleotide exchange factor activity"/>
    <property type="evidence" value="ECO:0007669"/>
    <property type="project" value="TreeGrafter"/>
</dbReference>
<dbReference type="CDD" id="cd22885">
    <property type="entry name" value="ANKRD27_zf1"/>
    <property type="match status" value="1"/>
</dbReference>
<dbReference type="PROSITE" id="PS50088">
    <property type="entry name" value="ANK_REPEAT"/>
    <property type="match status" value="3"/>
</dbReference>
<protein>
    <recommendedName>
        <fullName evidence="2">VPS9 domain-containing protein</fullName>
    </recommendedName>
</protein>
<feature type="repeat" description="ANK" evidence="1">
    <location>
        <begin position="176"/>
        <end position="208"/>
    </location>
</feature>
<dbReference type="GO" id="GO:0005770">
    <property type="term" value="C:late endosome"/>
    <property type="evidence" value="ECO:0007669"/>
    <property type="project" value="TreeGrafter"/>
</dbReference>
<evidence type="ECO:0000313" key="3">
    <source>
        <dbReference type="Ensembl" id="ENSCSAVP00000005004.1"/>
    </source>
</evidence>
<dbReference type="PANTHER" id="PTHR24170">
    <property type="entry name" value="ANKYRIN REPEAT DOMAIN-CONTAINING PROTEIN 27"/>
    <property type="match status" value="1"/>
</dbReference>
<evidence type="ECO:0000259" key="2">
    <source>
        <dbReference type="PROSITE" id="PS51205"/>
    </source>
</evidence>
<organism evidence="3 4">
    <name type="scientific">Ciona savignyi</name>
    <name type="common">Pacific transparent sea squirt</name>
    <dbReference type="NCBI Taxonomy" id="51511"/>
    <lineage>
        <taxon>Eukaryota</taxon>
        <taxon>Metazoa</taxon>
        <taxon>Chordata</taxon>
        <taxon>Tunicata</taxon>
        <taxon>Ascidiacea</taxon>
        <taxon>Phlebobranchia</taxon>
        <taxon>Cionidae</taxon>
        <taxon>Ciona</taxon>
    </lineage>
</organism>
<dbReference type="InParanoid" id="H2YI55"/>